<dbReference type="InterPro" id="IPR013099">
    <property type="entry name" value="K_chnl_dom"/>
</dbReference>
<dbReference type="GO" id="GO:0005249">
    <property type="term" value="F:voltage-gated potassium channel activity"/>
    <property type="evidence" value="ECO:0007669"/>
    <property type="project" value="InterPro"/>
</dbReference>
<evidence type="ECO:0000256" key="3">
    <source>
        <dbReference type="ARBA" id="ARBA00022692"/>
    </source>
</evidence>
<keyword evidence="12" id="KW-1185">Reference proteome</keyword>
<comment type="subcellular location">
    <subcellularLocation>
        <location evidence="1">Membrane</location>
        <topology evidence="1">Multi-pass membrane protein</topology>
    </subcellularLocation>
</comment>
<proteinExistence type="predicted"/>
<feature type="region of interest" description="Disordered" evidence="8">
    <location>
        <begin position="162"/>
        <end position="182"/>
    </location>
</feature>
<evidence type="ECO:0000259" key="10">
    <source>
        <dbReference type="Pfam" id="PF07885"/>
    </source>
</evidence>
<keyword evidence="6 9" id="KW-0472">Membrane</keyword>
<gene>
    <name evidence="11" type="ORF">HD601_005981</name>
</gene>
<dbReference type="PANTHER" id="PTHR11537:SF254">
    <property type="entry name" value="POTASSIUM VOLTAGE-GATED CHANNEL PROTEIN SHAB"/>
    <property type="match status" value="1"/>
</dbReference>
<dbReference type="Gene3D" id="1.10.287.70">
    <property type="match status" value="1"/>
</dbReference>
<keyword evidence="2" id="KW-0813">Transport</keyword>
<dbReference type="AlphaFoldDB" id="A0A7W9GXC6"/>
<keyword evidence="7" id="KW-0407">Ion channel</keyword>
<feature type="compositionally biased region" description="Pro residues" evidence="8">
    <location>
        <begin position="172"/>
        <end position="182"/>
    </location>
</feature>
<evidence type="ECO:0000256" key="7">
    <source>
        <dbReference type="ARBA" id="ARBA00023303"/>
    </source>
</evidence>
<dbReference type="RefSeq" id="WP_184828156.1">
    <property type="nucleotide sequence ID" value="NZ_JACHMM010000001.1"/>
</dbReference>
<protein>
    <recommendedName>
        <fullName evidence="10">Potassium channel domain-containing protein</fullName>
    </recommendedName>
</protein>
<sequence length="182" mass="19510">MGHVVRSTAILLCALVAYYALPLSIPEDLPGAVGGVLFLAGVGGLVWLTVHEVRRFAARLNEARTRVFGLIAVLYIVVVFFALAYYLMERNDPSQFADLETRTDALYFSIVTLGTVGYGDVHATGQGARIAVMVQIVFDLVVIGALFAVASSQIAHRMNVARTGQGHEDAGDPPPPEITPRG</sequence>
<dbReference type="SUPFAM" id="SSF81324">
    <property type="entry name" value="Voltage-gated potassium channels"/>
    <property type="match status" value="1"/>
</dbReference>
<keyword evidence="4 9" id="KW-1133">Transmembrane helix</keyword>
<dbReference type="PANTHER" id="PTHR11537">
    <property type="entry name" value="VOLTAGE-GATED POTASSIUM CHANNEL"/>
    <property type="match status" value="1"/>
</dbReference>
<dbReference type="InterPro" id="IPR028325">
    <property type="entry name" value="VG_K_chnl"/>
</dbReference>
<evidence type="ECO:0000256" key="9">
    <source>
        <dbReference type="SAM" id="Phobius"/>
    </source>
</evidence>
<comment type="caution">
    <text evidence="11">The sequence shown here is derived from an EMBL/GenBank/DDBJ whole genome shotgun (WGS) entry which is preliminary data.</text>
</comment>
<evidence type="ECO:0000256" key="4">
    <source>
        <dbReference type="ARBA" id="ARBA00022989"/>
    </source>
</evidence>
<feature type="transmembrane region" description="Helical" evidence="9">
    <location>
        <begin position="32"/>
        <end position="50"/>
    </location>
</feature>
<accession>A0A7W9GXC6</accession>
<evidence type="ECO:0000256" key="5">
    <source>
        <dbReference type="ARBA" id="ARBA00023065"/>
    </source>
</evidence>
<dbReference type="Proteomes" id="UP000542813">
    <property type="component" value="Unassembled WGS sequence"/>
</dbReference>
<dbReference type="EMBL" id="JACHMM010000001">
    <property type="protein sequence ID" value="MBB5791406.1"/>
    <property type="molecule type" value="Genomic_DNA"/>
</dbReference>
<organism evidence="11 12">
    <name type="scientific">Jiangella mangrovi</name>
    <dbReference type="NCBI Taxonomy" id="1524084"/>
    <lineage>
        <taxon>Bacteria</taxon>
        <taxon>Bacillati</taxon>
        <taxon>Actinomycetota</taxon>
        <taxon>Actinomycetes</taxon>
        <taxon>Jiangellales</taxon>
        <taxon>Jiangellaceae</taxon>
        <taxon>Jiangella</taxon>
    </lineage>
</organism>
<feature type="domain" description="Potassium channel" evidence="10">
    <location>
        <begin position="76"/>
        <end position="153"/>
    </location>
</feature>
<evidence type="ECO:0000256" key="8">
    <source>
        <dbReference type="SAM" id="MobiDB-lite"/>
    </source>
</evidence>
<dbReference type="GO" id="GO:0001508">
    <property type="term" value="P:action potential"/>
    <property type="evidence" value="ECO:0007669"/>
    <property type="project" value="TreeGrafter"/>
</dbReference>
<feature type="transmembrane region" description="Helical" evidence="9">
    <location>
        <begin position="130"/>
        <end position="150"/>
    </location>
</feature>
<evidence type="ECO:0000256" key="2">
    <source>
        <dbReference type="ARBA" id="ARBA00022448"/>
    </source>
</evidence>
<dbReference type="GO" id="GO:0008076">
    <property type="term" value="C:voltage-gated potassium channel complex"/>
    <property type="evidence" value="ECO:0007669"/>
    <property type="project" value="InterPro"/>
</dbReference>
<keyword evidence="5" id="KW-0406">Ion transport</keyword>
<dbReference type="Pfam" id="PF07885">
    <property type="entry name" value="Ion_trans_2"/>
    <property type="match status" value="1"/>
</dbReference>
<reference evidence="11 12" key="1">
    <citation type="submission" date="2020-08" db="EMBL/GenBank/DDBJ databases">
        <title>Sequencing the genomes of 1000 actinobacteria strains.</title>
        <authorList>
            <person name="Klenk H.-P."/>
        </authorList>
    </citation>
    <scope>NUCLEOTIDE SEQUENCE [LARGE SCALE GENOMIC DNA]</scope>
    <source>
        <strain evidence="11 12">DSM 102122</strain>
    </source>
</reference>
<evidence type="ECO:0000313" key="11">
    <source>
        <dbReference type="EMBL" id="MBB5791406.1"/>
    </source>
</evidence>
<feature type="transmembrane region" description="Helical" evidence="9">
    <location>
        <begin position="70"/>
        <end position="88"/>
    </location>
</feature>
<name>A0A7W9GXC6_9ACTN</name>
<evidence type="ECO:0000256" key="1">
    <source>
        <dbReference type="ARBA" id="ARBA00004141"/>
    </source>
</evidence>
<keyword evidence="3 9" id="KW-0812">Transmembrane</keyword>
<evidence type="ECO:0000256" key="6">
    <source>
        <dbReference type="ARBA" id="ARBA00023136"/>
    </source>
</evidence>
<evidence type="ECO:0000313" key="12">
    <source>
        <dbReference type="Proteomes" id="UP000542813"/>
    </source>
</evidence>